<dbReference type="eggNOG" id="ENOG5033ER0">
    <property type="taxonomic scope" value="Bacteria"/>
</dbReference>
<evidence type="ECO:0000313" key="2">
    <source>
        <dbReference type="Proteomes" id="UP000198145"/>
    </source>
</evidence>
<reference evidence="1 2" key="1">
    <citation type="submission" date="2017-06" db="EMBL/GenBank/DDBJ databases">
        <title>Draft genome of Pseudomonas nitroreducens DF05.</title>
        <authorList>
            <person name="Iyer R."/>
        </authorList>
    </citation>
    <scope>NUCLEOTIDE SEQUENCE [LARGE SCALE GENOMIC DNA]</scope>
    <source>
        <strain evidence="1 2">DF05</strain>
    </source>
</reference>
<dbReference type="STRING" id="46680.GCA_000807755_06547"/>
<organism evidence="1 2">
    <name type="scientific">Pseudomonas nitroreducens</name>
    <dbReference type="NCBI Taxonomy" id="46680"/>
    <lineage>
        <taxon>Bacteria</taxon>
        <taxon>Pseudomonadati</taxon>
        <taxon>Pseudomonadota</taxon>
        <taxon>Gammaproteobacteria</taxon>
        <taxon>Pseudomonadales</taxon>
        <taxon>Pseudomonadaceae</taxon>
        <taxon>Pseudomonas</taxon>
    </lineage>
</organism>
<gene>
    <name evidence="1" type="ORF">CEG18_23065</name>
</gene>
<comment type="caution">
    <text evidence="1">The sequence shown here is derived from an EMBL/GenBank/DDBJ whole genome shotgun (WGS) entry which is preliminary data.</text>
</comment>
<dbReference type="EMBL" id="NJBA01000009">
    <property type="protein sequence ID" value="OWP48283.1"/>
    <property type="molecule type" value="Genomic_DNA"/>
</dbReference>
<name>A0A246F537_PSENT</name>
<evidence type="ECO:0008006" key="3">
    <source>
        <dbReference type="Google" id="ProtNLM"/>
    </source>
</evidence>
<dbReference type="Proteomes" id="UP000198145">
    <property type="component" value="Unassembled WGS sequence"/>
</dbReference>
<proteinExistence type="predicted"/>
<accession>A0A246F537</accession>
<dbReference type="RefSeq" id="WP_088420875.1">
    <property type="nucleotide sequence ID" value="NZ_NJBA01000009.1"/>
</dbReference>
<evidence type="ECO:0000313" key="1">
    <source>
        <dbReference type="EMBL" id="OWP48283.1"/>
    </source>
</evidence>
<dbReference type="PROSITE" id="PS51257">
    <property type="entry name" value="PROKAR_LIPOPROTEIN"/>
    <property type="match status" value="1"/>
</dbReference>
<sequence>MKPLLLTLPLILLAACSSPGKLKEEALALQLESGKSPSVYMTCLLPKWQAIRPLAAVKEIRFGYRLQMPAASGDTTAVLLETTATDKGSDVVLYRRDAPSADDAITLAARSCL</sequence>
<dbReference type="AlphaFoldDB" id="A0A246F537"/>
<protein>
    <recommendedName>
        <fullName evidence="3">Lipoprotein</fullName>
    </recommendedName>
</protein>